<evidence type="ECO:0000313" key="3">
    <source>
        <dbReference type="EMBL" id="GGM87907.1"/>
    </source>
</evidence>
<evidence type="ECO:0000313" key="4">
    <source>
        <dbReference type="Proteomes" id="UP000642070"/>
    </source>
</evidence>
<dbReference type="Proteomes" id="UP000642070">
    <property type="component" value="Unassembled WGS sequence"/>
</dbReference>
<feature type="signal peptide" evidence="2">
    <location>
        <begin position="1"/>
        <end position="21"/>
    </location>
</feature>
<proteinExistence type="predicted"/>
<evidence type="ECO:0000256" key="1">
    <source>
        <dbReference type="SAM" id="MobiDB-lite"/>
    </source>
</evidence>
<dbReference type="RefSeq" id="WP_190257861.1">
    <property type="nucleotide sequence ID" value="NZ_BMPI01000114.1"/>
</dbReference>
<name>A0A917X6U6_9ACTN</name>
<evidence type="ECO:0000256" key="2">
    <source>
        <dbReference type="SAM" id="SignalP"/>
    </source>
</evidence>
<sequence length="60" mass="6058">MRRTLAIALAASLLLTGGCDRARPAAPAPAPSAGATSVNDLLNEVGQQLDDDARPAGDED</sequence>
<dbReference type="PROSITE" id="PS51257">
    <property type="entry name" value="PROKAR_LIPOPROTEIN"/>
    <property type="match status" value="1"/>
</dbReference>
<feature type="compositionally biased region" description="Basic and acidic residues" evidence="1">
    <location>
        <begin position="51"/>
        <end position="60"/>
    </location>
</feature>
<organism evidence="3 4">
    <name type="scientific">Dactylosporangium sucinum</name>
    <dbReference type="NCBI Taxonomy" id="1424081"/>
    <lineage>
        <taxon>Bacteria</taxon>
        <taxon>Bacillati</taxon>
        <taxon>Actinomycetota</taxon>
        <taxon>Actinomycetes</taxon>
        <taxon>Micromonosporales</taxon>
        <taxon>Micromonosporaceae</taxon>
        <taxon>Dactylosporangium</taxon>
    </lineage>
</organism>
<dbReference type="EMBL" id="BMPI01000114">
    <property type="protein sequence ID" value="GGM87907.1"/>
    <property type="molecule type" value="Genomic_DNA"/>
</dbReference>
<keyword evidence="2" id="KW-0732">Signal</keyword>
<accession>A0A917X6U6</accession>
<dbReference type="AlphaFoldDB" id="A0A917X6U6"/>
<reference evidence="3" key="1">
    <citation type="journal article" date="2014" name="Int. J. Syst. Evol. Microbiol.">
        <title>Complete genome sequence of Corynebacterium casei LMG S-19264T (=DSM 44701T), isolated from a smear-ripened cheese.</title>
        <authorList>
            <consortium name="US DOE Joint Genome Institute (JGI-PGF)"/>
            <person name="Walter F."/>
            <person name="Albersmeier A."/>
            <person name="Kalinowski J."/>
            <person name="Ruckert C."/>
        </authorList>
    </citation>
    <scope>NUCLEOTIDE SEQUENCE</scope>
    <source>
        <strain evidence="3">JCM 19831</strain>
    </source>
</reference>
<feature type="chain" id="PRO_5038766095" evidence="2">
    <location>
        <begin position="22"/>
        <end position="60"/>
    </location>
</feature>
<protein>
    <submittedName>
        <fullName evidence="3">Uncharacterized protein</fullName>
    </submittedName>
</protein>
<feature type="region of interest" description="Disordered" evidence="1">
    <location>
        <begin position="21"/>
        <end position="60"/>
    </location>
</feature>
<comment type="caution">
    <text evidence="3">The sequence shown here is derived from an EMBL/GenBank/DDBJ whole genome shotgun (WGS) entry which is preliminary data.</text>
</comment>
<keyword evidence="4" id="KW-1185">Reference proteome</keyword>
<gene>
    <name evidence="3" type="ORF">GCM10007977_107290</name>
</gene>
<reference evidence="3" key="2">
    <citation type="submission" date="2020-09" db="EMBL/GenBank/DDBJ databases">
        <authorList>
            <person name="Sun Q."/>
            <person name="Ohkuma M."/>
        </authorList>
    </citation>
    <scope>NUCLEOTIDE SEQUENCE</scope>
    <source>
        <strain evidence="3">JCM 19831</strain>
    </source>
</reference>